<evidence type="ECO:0000313" key="2">
    <source>
        <dbReference type="Proteomes" id="UP000271977"/>
    </source>
</evidence>
<proteinExistence type="predicted"/>
<comment type="caution">
    <text evidence="1">The sequence shown here is derived from an EMBL/GenBank/DDBJ whole genome shotgun (WGS) entry which is preliminary data.</text>
</comment>
<gene>
    <name evidence="1" type="ORF">D8789_00180</name>
</gene>
<organism evidence="1 2">
    <name type="scientific">Streptococcus mitis</name>
    <dbReference type="NCBI Taxonomy" id="28037"/>
    <lineage>
        <taxon>Bacteria</taxon>
        <taxon>Bacillati</taxon>
        <taxon>Bacillota</taxon>
        <taxon>Bacilli</taxon>
        <taxon>Lactobacillales</taxon>
        <taxon>Streptococcaceae</taxon>
        <taxon>Streptococcus</taxon>
        <taxon>Streptococcus mitis group</taxon>
    </lineage>
</organism>
<sequence length="83" mass="9483">MFETLRKSLQTASTLPCRTQVQTAASFLVCSLIFIEYKTKSQTLSPFIILQEDIVFNYTFSLTSYSLFLYPNVEKTALGTVFH</sequence>
<reference evidence="1 2" key="1">
    <citation type="submission" date="2018-11" db="EMBL/GenBank/DDBJ databases">
        <title>Species Designations Belie Phenotypic and Genotypic Heterogeneity in Oral Streptococci.</title>
        <authorList>
            <person name="Velsko I."/>
        </authorList>
    </citation>
    <scope>NUCLEOTIDE SEQUENCE [LARGE SCALE GENOMIC DNA]</scope>
    <source>
        <strain evidence="1 2">BCC30</strain>
    </source>
</reference>
<dbReference type="AlphaFoldDB" id="A0A3R9KUR0"/>
<protein>
    <submittedName>
        <fullName evidence="1">Uncharacterized protein</fullName>
    </submittedName>
</protein>
<dbReference type="EMBL" id="RJPV01000001">
    <property type="protein sequence ID" value="RSJ91384.1"/>
    <property type="molecule type" value="Genomic_DNA"/>
</dbReference>
<evidence type="ECO:0000313" key="1">
    <source>
        <dbReference type="EMBL" id="RSJ91384.1"/>
    </source>
</evidence>
<accession>A0A3R9KUR0</accession>
<dbReference type="Proteomes" id="UP000271977">
    <property type="component" value="Unassembled WGS sequence"/>
</dbReference>
<name>A0A3R9KUR0_STRMT</name>